<dbReference type="SMART" id="SM00388">
    <property type="entry name" value="HisKA"/>
    <property type="match status" value="1"/>
</dbReference>
<feature type="domain" description="Histidine kinase" evidence="13">
    <location>
        <begin position="934"/>
        <end position="1033"/>
    </location>
</feature>
<dbReference type="InterPro" id="IPR003661">
    <property type="entry name" value="HisK_dim/P_dom"/>
</dbReference>
<feature type="transmembrane region" description="Helical" evidence="12">
    <location>
        <begin position="214"/>
        <end position="233"/>
    </location>
</feature>
<feature type="domain" description="Histidine kinase" evidence="13">
    <location>
        <begin position="438"/>
        <end position="656"/>
    </location>
</feature>
<dbReference type="Pfam" id="PF02518">
    <property type="entry name" value="HATPase_c"/>
    <property type="match status" value="2"/>
</dbReference>
<dbReference type="InterPro" id="IPR036097">
    <property type="entry name" value="HisK_dim/P_sf"/>
</dbReference>
<name>A0A2W6NP42_9BACL</name>
<dbReference type="CDD" id="cd17574">
    <property type="entry name" value="REC_OmpR"/>
    <property type="match status" value="1"/>
</dbReference>
<evidence type="ECO:0000259" key="14">
    <source>
        <dbReference type="PROSITE" id="PS50110"/>
    </source>
</evidence>
<keyword evidence="9" id="KW-0902">Two-component regulatory system</keyword>
<accession>A0A2W6NP42</accession>
<dbReference type="Pfam" id="PF06580">
    <property type="entry name" value="His_kinase"/>
    <property type="match status" value="1"/>
</dbReference>
<keyword evidence="8" id="KW-0067">ATP-binding</keyword>
<protein>
    <recommendedName>
        <fullName evidence="10">Circadian input-output histidine kinase CikA</fullName>
        <ecNumber evidence="3">2.7.13.3</ecNumber>
    </recommendedName>
</protein>
<dbReference type="InterPro" id="IPR003594">
    <property type="entry name" value="HATPase_dom"/>
</dbReference>
<dbReference type="SUPFAM" id="SSF49785">
    <property type="entry name" value="Galactose-binding domain-like"/>
    <property type="match status" value="1"/>
</dbReference>
<dbReference type="InterPro" id="IPR036890">
    <property type="entry name" value="HATPase_C_sf"/>
</dbReference>
<gene>
    <name evidence="15" type="ORF">DN757_01335</name>
</gene>
<evidence type="ECO:0000313" key="15">
    <source>
        <dbReference type="EMBL" id="PZT57555.1"/>
    </source>
</evidence>
<evidence type="ECO:0000256" key="4">
    <source>
        <dbReference type="ARBA" id="ARBA00022553"/>
    </source>
</evidence>
<dbReference type="PANTHER" id="PTHR43547">
    <property type="entry name" value="TWO-COMPONENT HISTIDINE KINASE"/>
    <property type="match status" value="1"/>
</dbReference>
<evidence type="ECO:0000256" key="2">
    <source>
        <dbReference type="ARBA" id="ARBA00006402"/>
    </source>
</evidence>
<dbReference type="Proteomes" id="UP000249204">
    <property type="component" value="Unassembled WGS sequence"/>
</dbReference>
<keyword evidence="5" id="KW-0808">Transferase</keyword>
<dbReference type="Gene3D" id="3.40.50.2300">
    <property type="match status" value="1"/>
</dbReference>
<keyword evidence="6" id="KW-0547">Nucleotide-binding</keyword>
<dbReference type="CDD" id="cd00082">
    <property type="entry name" value="HisKA"/>
    <property type="match status" value="1"/>
</dbReference>
<organism evidence="15 16">
    <name type="scientific">Paenibacillus silvae</name>
    <dbReference type="NCBI Taxonomy" id="1325358"/>
    <lineage>
        <taxon>Bacteria</taxon>
        <taxon>Bacillati</taxon>
        <taxon>Bacillota</taxon>
        <taxon>Bacilli</taxon>
        <taxon>Bacillales</taxon>
        <taxon>Paenibacillaceae</taxon>
        <taxon>Paenibacillus</taxon>
    </lineage>
</organism>
<evidence type="ECO:0000256" key="1">
    <source>
        <dbReference type="ARBA" id="ARBA00000085"/>
    </source>
</evidence>
<dbReference type="InterPro" id="IPR008979">
    <property type="entry name" value="Galactose-bd-like_sf"/>
</dbReference>
<keyword evidence="4 11" id="KW-0597">Phosphoprotein</keyword>
<evidence type="ECO:0000256" key="9">
    <source>
        <dbReference type="ARBA" id="ARBA00023012"/>
    </source>
</evidence>
<feature type="transmembrane region" description="Helical" evidence="12">
    <location>
        <begin position="361"/>
        <end position="384"/>
    </location>
</feature>
<sequence length="1038" mass="116116">MKKNWIVLTLSFIFVVLLPLAWIAQTWISERNNPQVTDGHIDLRQWDFSQQGAASLNGIWKFYPDQLLEPKDFEAGATGNGPLPAPVDVQVPSRWNTVMGKAHGYGTYHVQLKLPADKPNNRYGIRTQNIRMSQRIFINDELIGGRGMPGPTKSSDTQSNTPYTAFISIQGDTADILIQVSNYNYSSGGIVASVLFGDERSILNNQQQDLLKDLMTLFGFILPAMFFLMMFRLRRSEKELSYLGLFSLSGALFALTHGEKLLCTFIPMLPNSEMLRLQLLSGVFSYYFLLLYLATLARGAVHKWFVRLSMYLFIICSLIAIILPPELFSALELPMLLISVSVMAFGVRVMIHLVRKRANDSLFALIGMMSIIMVVVLHTIGVVASVDTVFHALLELLLFVFIQMVVTAIRFAQSLRDVEALSERLLVIDSLKDEFMANTSHELRTPLHGIINIAESMLEGAAGAVTPKQAKNLSVITATGKRLSLLVNDILDFAKLKNSEIELKLVPVDLESVAQSVVEVSGFTFGDKPIVLHQHWPDALPLVEADEDRLRQILYNLLGNAYKFTEQGEIRLYAIVEGDRVRVSVVDTGVGIAPDRLEHIFQSYEQTNGTMERAYEGAGLGLSITKKLVELGKGEIWVDSEPGVGSTFHFTLPIVNLSLLQEQASPAPARYVPAQVKKLQNEMSQDFTGVLDEQPSQEQAQKGEHTILIVDDDPVNRHVLLSLLSTERYRVLAADSGFKALQLYEQNPSIDLVITDWMMPKMSGPELCRKLREHRSLSELPILMLTARGLPEDIRHGFKAGANDFLSKPVDAGELRARVHTLIAMRSSVQDVIRTEMAFLQAQIKPHFLYNALNVIIATCAVNPDKATNLLIELSHYLRGSFDFQNREQLVPLYKELELVQSYVHLEQARFEDRLVVKYDVQPDIRLFLPPLTIQPLMENAIRHGVMERAVGGTVMLHIYEESDHVIIRVQDNGVGISPDRMAQVKSGRTEGPGGVGLHNINRRLMSLYGTALEIQSHVGSGTQIQFCLPLKQVDHFA</sequence>
<dbReference type="GO" id="GO:0005524">
    <property type="term" value="F:ATP binding"/>
    <property type="evidence" value="ECO:0007669"/>
    <property type="project" value="UniProtKB-KW"/>
</dbReference>
<feature type="transmembrane region" description="Helical" evidence="12">
    <location>
        <begin position="277"/>
        <end position="297"/>
    </location>
</feature>
<comment type="catalytic activity">
    <reaction evidence="1">
        <text>ATP + protein L-histidine = ADP + protein N-phospho-L-histidine.</text>
        <dbReference type="EC" id="2.7.13.3"/>
    </reaction>
</comment>
<dbReference type="PANTHER" id="PTHR43547:SF2">
    <property type="entry name" value="HYBRID SIGNAL TRANSDUCTION HISTIDINE KINASE C"/>
    <property type="match status" value="1"/>
</dbReference>
<evidence type="ECO:0000256" key="6">
    <source>
        <dbReference type="ARBA" id="ARBA00022741"/>
    </source>
</evidence>
<dbReference type="InterPro" id="IPR005467">
    <property type="entry name" value="His_kinase_dom"/>
</dbReference>
<dbReference type="Pfam" id="PF00072">
    <property type="entry name" value="Response_reg"/>
    <property type="match status" value="1"/>
</dbReference>
<evidence type="ECO:0000256" key="8">
    <source>
        <dbReference type="ARBA" id="ARBA00022840"/>
    </source>
</evidence>
<evidence type="ECO:0000256" key="5">
    <source>
        <dbReference type="ARBA" id="ARBA00022679"/>
    </source>
</evidence>
<dbReference type="PROSITE" id="PS50109">
    <property type="entry name" value="HIS_KIN"/>
    <property type="match status" value="2"/>
</dbReference>
<feature type="transmembrane region" description="Helical" evidence="12">
    <location>
        <begin position="335"/>
        <end position="354"/>
    </location>
</feature>
<evidence type="ECO:0000256" key="10">
    <source>
        <dbReference type="ARBA" id="ARBA00074306"/>
    </source>
</evidence>
<dbReference type="AlphaFoldDB" id="A0A2W6NP42"/>
<feature type="transmembrane region" description="Helical" evidence="12">
    <location>
        <begin position="304"/>
        <end position="323"/>
    </location>
</feature>
<dbReference type="SMART" id="SM00448">
    <property type="entry name" value="REC"/>
    <property type="match status" value="1"/>
</dbReference>
<keyword evidence="7 15" id="KW-0418">Kinase</keyword>
<dbReference type="Gene3D" id="1.10.287.130">
    <property type="match status" value="1"/>
</dbReference>
<dbReference type="FunFam" id="3.30.565.10:FF:000010">
    <property type="entry name" value="Sensor histidine kinase RcsC"/>
    <property type="match status" value="1"/>
</dbReference>
<dbReference type="RefSeq" id="WP_111268475.1">
    <property type="nucleotide sequence ID" value="NZ_QKWW01000005.1"/>
</dbReference>
<comment type="caution">
    <text evidence="15">The sequence shown here is derived from an EMBL/GenBank/DDBJ whole genome shotgun (WGS) entry which is preliminary data.</text>
</comment>
<proteinExistence type="inferred from homology"/>
<reference evidence="15 16" key="1">
    <citation type="submission" date="2018-06" db="EMBL/GenBank/DDBJ databases">
        <title>Isolation of heavy metals resistant Paenibacillus silvae NC2 from Gold-Copper mine in ZiJin, China.</title>
        <authorList>
            <person name="Xu J."/>
            <person name="Mazhar H.S."/>
            <person name="Rensing C."/>
        </authorList>
    </citation>
    <scope>NUCLEOTIDE SEQUENCE [LARGE SCALE GENOMIC DNA]</scope>
    <source>
        <strain evidence="15 16">NC2</strain>
    </source>
</reference>
<dbReference type="Gene3D" id="3.30.565.10">
    <property type="entry name" value="Histidine kinase-like ATPase, C-terminal domain"/>
    <property type="match status" value="2"/>
</dbReference>
<dbReference type="InterPro" id="IPR004358">
    <property type="entry name" value="Sig_transdc_His_kin-like_C"/>
</dbReference>
<evidence type="ECO:0000256" key="3">
    <source>
        <dbReference type="ARBA" id="ARBA00012438"/>
    </source>
</evidence>
<dbReference type="EC" id="2.7.13.3" evidence="3"/>
<dbReference type="InterPro" id="IPR010559">
    <property type="entry name" value="Sig_transdc_His_kin_internal"/>
</dbReference>
<dbReference type="SMART" id="SM00387">
    <property type="entry name" value="HATPase_c"/>
    <property type="match status" value="2"/>
</dbReference>
<evidence type="ECO:0000256" key="12">
    <source>
        <dbReference type="SAM" id="Phobius"/>
    </source>
</evidence>
<dbReference type="SUPFAM" id="SSF47384">
    <property type="entry name" value="Homodimeric domain of signal transducing histidine kinase"/>
    <property type="match status" value="1"/>
</dbReference>
<dbReference type="SUPFAM" id="SSF55874">
    <property type="entry name" value="ATPase domain of HSP90 chaperone/DNA topoisomerase II/histidine kinase"/>
    <property type="match status" value="2"/>
</dbReference>
<dbReference type="PROSITE" id="PS50110">
    <property type="entry name" value="RESPONSE_REGULATORY"/>
    <property type="match status" value="1"/>
</dbReference>
<evidence type="ECO:0000256" key="11">
    <source>
        <dbReference type="PROSITE-ProRule" id="PRU00169"/>
    </source>
</evidence>
<feature type="modified residue" description="4-aspartylphosphate" evidence="11">
    <location>
        <position position="756"/>
    </location>
</feature>
<dbReference type="Gene3D" id="2.60.120.260">
    <property type="entry name" value="Galactose-binding domain-like"/>
    <property type="match status" value="1"/>
</dbReference>
<evidence type="ECO:0000313" key="16">
    <source>
        <dbReference type="Proteomes" id="UP000249204"/>
    </source>
</evidence>
<feature type="transmembrane region" description="Helical" evidence="12">
    <location>
        <begin position="240"/>
        <end position="257"/>
    </location>
</feature>
<dbReference type="GO" id="GO:0016020">
    <property type="term" value="C:membrane"/>
    <property type="evidence" value="ECO:0007669"/>
    <property type="project" value="InterPro"/>
</dbReference>
<keyword evidence="12" id="KW-0472">Membrane</keyword>
<keyword evidence="12" id="KW-0812">Transmembrane</keyword>
<keyword evidence="12" id="KW-1133">Transmembrane helix</keyword>
<dbReference type="EMBL" id="QKWW01000005">
    <property type="protein sequence ID" value="PZT57555.1"/>
    <property type="molecule type" value="Genomic_DNA"/>
</dbReference>
<dbReference type="PRINTS" id="PR00344">
    <property type="entry name" value="BCTRLSENSOR"/>
</dbReference>
<evidence type="ECO:0000259" key="13">
    <source>
        <dbReference type="PROSITE" id="PS50109"/>
    </source>
</evidence>
<dbReference type="SUPFAM" id="SSF52172">
    <property type="entry name" value="CheY-like"/>
    <property type="match status" value="1"/>
</dbReference>
<feature type="domain" description="Response regulatory" evidence="14">
    <location>
        <begin position="706"/>
        <end position="823"/>
    </location>
</feature>
<dbReference type="InterPro" id="IPR011006">
    <property type="entry name" value="CheY-like_superfamily"/>
</dbReference>
<dbReference type="GO" id="GO:0000155">
    <property type="term" value="F:phosphorelay sensor kinase activity"/>
    <property type="evidence" value="ECO:0007669"/>
    <property type="project" value="InterPro"/>
</dbReference>
<dbReference type="CDD" id="cd16922">
    <property type="entry name" value="HATPase_EvgS-ArcB-TorS-like"/>
    <property type="match status" value="1"/>
</dbReference>
<dbReference type="Pfam" id="PF00512">
    <property type="entry name" value="HisKA"/>
    <property type="match status" value="1"/>
</dbReference>
<dbReference type="InterPro" id="IPR001789">
    <property type="entry name" value="Sig_transdc_resp-reg_receiver"/>
</dbReference>
<comment type="similarity">
    <text evidence="2">In the N-terminal section; belongs to the phytochrome family.</text>
</comment>
<evidence type="ECO:0000256" key="7">
    <source>
        <dbReference type="ARBA" id="ARBA00022777"/>
    </source>
</evidence>